<dbReference type="PRINTS" id="PR00722">
    <property type="entry name" value="CHYMOTRYPSIN"/>
</dbReference>
<keyword evidence="4 6" id="KW-0720">Serine protease</keyword>
<accession>A0A9D2YZI9</accession>
<evidence type="ECO:0000259" key="7">
    <source>
        <dbReference type="PROSITE" id="PS50240"/>
    </source>
</evidence>
<dbReference type="InterPro" id="IPR001314">
    <property type="entry name" value="Peptidase_S1A"/>
</dbReference>
<dbReference type="SMART" id="SM00020">
    <property type="entry name" value="Tryp_SPc"/>
    <property type="match status" value="1"/>
</dbReference>
<feature type="domain" description="Peptidase S1" evidence="7">
    <location>
        <begin position="37"/>
        <end position="268"/>
    </location>
</feature>
<protein>
    <submittedName>
        <fullName evidence="8">Chymotrypsin-like protease CTRL-1</fullName>
    </submittedName>
</protein>
<dbReference type="GO" id="GO:0004252">
    <property type="term" value="F:serine-type endopeptidase activity"/>
    <property type="evidence" value="ECO:0007669"/>
    <property type="project" value="InterPro"/>
</dbReference>
<proteinExistence type="predicted"/>
<keyword evidence="5" id="KW-1015">Disulfide bond</keyword>
<dbReference type="FunFam" id="2.40.10.10:FF:000024">
    <property type="entry name" value="Serine protease 53"/>
    <property type="match status" value="1"/>
</dbReference>
<name>A0A9D2YZI9_NOTFU</name>
<reference evidence="8" key="1">
    <citation type="submission" date="2020-03" db="EMBL/GenBank/DDBJ databases">
        <title>Intra-Species Differences in Population Size shape Life History and Genome Evolution.</title>
        <authorList>
            <person name="Willemsen D."/>
            <person name="Cui R."/>
            <person name="Valenzano D.R."/>
        </authorList>
    </citation>
    <scope>NUCLEOTIDE SEQUENCE</scope>
    <source>
        <strain evidence="8">GRZ</strain>
        <tissue evidence="8">Whole</tissue>
    </source>
</reference>
<keyword evidence="2" id="KW-0732">Signal</keyword>
<dbReference type="PROSITE" id="PS00134">
    <property type="entry name" value="TRYPSIN_HIS"/>
    <property type="match status" value="1"/>
</dbReference>
<dbReference type="EMBL" id="JAAVVJ010000001">
    <property type="protein sequence ID" value="KAF7229906.1"/>
    <property type="molecule type" value="Genomic_DNA"/>
</dbReference>
<dbReference type="InterPro" id="IPR018114">
    <property type="entry name" value="TRYPSIN_HIS"/>
</dbReference>
<evidence type="ECO:0000256" key="3">
    <source>
        <dbReference type="ARBA" id="ARBA00022801"/>
    </source>
</evidence>
<evidence type="ECO:0000256" key="4">
    <source>
        <dbReference type="ARBA" id="ARBA00022825"/>
    </source>
</evidence>
<dbReference type="PROSITE" id="PS00135">
    <property type="entry name" value="TRYPSIN_SER"/>
    <property type="match status" value="1"/>
</dbReference>
<dbReference type="CDD" id="cd00190">
    <property type="entry name" value="Tryp_SPc"/>
    <property type="match status" value="1"/>
</dbReference>
<keyword evidence="1 6" id="KW-0645">Protease</keyword>
<comment type="caution">
    <text evidence="8">The sequence shown here is derived from an EMBL/GenBank/DDBJ whole genome shotgun (WGS) entry which is preliminary data.</text>
</comment>
<organism evidence="8 9">
    <name type="scientific">Nothobranchius furzeri</name>
    <name type="common">Turquoise killifish</name>
    <dbReference type="NCBI Taxonomy" id="105023"/>
    <lineage>
        <taxon>Eukaryota</taxon>
        <taxon>Metazoa</taxon>
        <taxon>Chordata</taxon>
        <taxon>Craniata</taxon>
        <taxon>Vertebrata</taxon>
        <taxon>Euteleostomi</taxon>
        <taxon>Actinopterygii</taxon>
        <taxon>Neopterygii</taxon>
        <taxon>Teleostei</taxon>
        <taxon>Neoteleostei</taxon>
        <taxon>Acanthomorphata</taxon>
        <taxon>Ovalentaria</taxon>
        <taxon>Atherinomorphae</taxon>
        <taxon>Cyprinodontiformes</taxon>
        <taxon>Nothobranchiidae</taxon>
        <taxon>Nothobranchius</taxon>
    </lineage>
</organism>
<dbReference type="InterPro" id="IPR009003">
    <property type="entry name" value="Peptidase_S1_PA"/>
</dbReference>
<dbReference type="PROSITE" id="PS50240">
    <property type="entry name" value="TRYPSIN_DOM"/>
    <property type="match status" value="1"/>
</dbReference>
<dbReference type="SUPFAM" id="SSF50494">
    <property type="entry name" value="Trypsin-like serine proteases"/>
    <property type="match status" value="1"/>
</dbReference>
<sequence length="363" mass="38964">MALQTFASGYAVMIILMCKGKTYIWSGCGKAALNTRIIGGQDASPGSWPWQVALKWSGFAYCGGSLITNQWVLTAAHCITSYCLNFTSAHLGLNNLSSSNPKEEIRTLEHFICHPEYNKNTLENDLCLLKLSSPVNFTSYIQPVCLASVNSTFHDGVTTWVTGFGKTDSGFLANILQEVDVPIVGHKKCSCYNLNFYKITDNMICAGLKAGGKDSCQGDSGGPLVIKSGFSWIQAGIVSFGKGCALPMQPGVYTRVSKYQTWIKDTVTGMKPGFVTFTSPGVNSDLQFICPTISPSTARTTNSTTKPAINPIIPPTIKNVPVSLINTDKSVFASGKTLNDFTPLVCVFALALFLHGFVGSGGI</sequence>
<evidence type="ECO:0000256" key="1">
    <source>
        <dbReference type="ARBA" id="ARBA00022670"/>
    </source>
</evidence>
<dbReference type="PANTHER" id="PTHR24252">
    <property type="entry name" value="ACROSIN-RELATED"/>
    <property type="match status" value="1"/>
</dbReference>
<dbReference type="AlphaFoldDB" id="A0A9D2YZI9"/>
<evidence type="ECO:0000313" key="9">
    <source>
        <dbReference type="Proteomes" id="UP000822369"/>
    </source>
</evidence>
<dbReference type="Proteomes" id="UP000822369">
    <property type="component" value="Chromosome 1"/>
</dbReference>
<dbReference type="PANTHER" id="PTHR24252:SF7">
    <property type="entry name" value="HYALIN"/>
    <property type="match status" value="1"/>
</dbReference>
<evidence type="ECO:0000256" key="2">
    <source>
        <dbReference type="ARBA" id="ARBA00022729"/>
    </source>
</evidence>
<dbReference type="InterPro" id="IPR043504">
    <property type="entry name" value="Peptidase_S1_PA_chymotrypsin"/>
</dbReference>
<dbReference type="InterPro" id="IPR033116">
    <property type="entry name" value="TRYPSIN_SER"/>
</dbReference>
<gene>
    <name evidence="8" type="ORF">G4P62_003812</name>
</gene>
<keyword evidence="3 6" id="KW-0378">Hydrolase</keyword>
<dbReference type="Pfam" id="PF00089">
    <property type="entry name" value="Trypsin"/>
    <property type="match status" value="1"/>
</dbReference>
<dbReference type="GO" id="GO:0006508">
    <property type="term" value="P:proteolysis"/>
    <property type="evidence" value="ECO:0007669"/>
    <property type="project" value="UniProtKB-KW"/>
</dbReference>
<evidence type="ECO:0000256" key="5">
    <source>
        <dbReference type="ARBA" id="ARBA00023157"/>
    </source>
</evidence>
<evidence type="ECO:0000313" key="8">
    <source>
        <dbReference type="EMBL" id="KAF7229906.1"/>
    </source>
</evidence>
<dbReference type="InterPro" id="IPR001254">
    <property type="entry name" value="Trypsin_dom"/>
</dbReference>
<dbReference type="Gene3D" id="2.40.10.10">
    <property type="entry name" value="Trypsin-like serine proteases"/>
    <property type="match status" value="3"/>
</dbReference>
<evidence type="ECO:0000256" key="6">
    <source>
        <dbReference type="RuleBase" id="RU363034"/>
    </source>
</evidence>